<gene>
    <name evidence="3" type="ORF">FA13DRAFT_1775964</name>
</gene>
<keyword evidence="2" id="KW-0732">Signal</keyword>
<organism evidence="3 4">
    <name type="scientific">Coprinellus micaceus</name>
    <name type="common">Glistening ink-cap mushroom</name>
    <name type="synonym">Coprinus micaceus</name>
    <dbReference type="NCBI Taxonomy" id="71717"/>
    <lineage>
        <taxon>Eukaryota</taxon>
        <taxon>Fungi</taxon>
        <taxon>Dikarya</taxon>
        <taxon>Basidiomycota</taxon>
        <taxon>Agaricomycotina</taxon>
        <taxon>Agaricomycetes</taxon>
        <taxon>Agaricomycetidae</taxon>
        <taxon>Agaricales</taxon>
        <taxon>Agaricineae</taxon>
        <taxon>Psathyrellaceae</taxon>
        <taxon>Coprinellus</taxon>
    </lineage>
</organism>
<evidence type="ECO:0000256" key="1">
    <source>
        <dbReference type="SAM" id="MobiDB-lite"/>
    </source>
</evidence>
<evidence type="ECO:0000313" key="3">
    <source>
        <dbReference type="EMBL" id="TEB28272.1"/>
    </source>
</evidence>
<proteinExistence type="predicted"/>
<accession>A0A4Y7T3T9</accession>
<reference evidence="3 4" key="1">
    <citation type="journal article" date="2019" name="Nat. Ecol. Evol.">
        <title>Megaphylogeny resolves global patterns of mushroom evolution.</title>
        <authorList>
            <person name="Varga T."/>
            <person name="Krizsan K."/>
            <person name="Foldi C."/>
            <person name="Dima B."/>
            <person name="Sanchez-Garcia M."/>
            <person name="Sanchez-Ramirez S."/>
            <person name="Szollosi G.J."/>
            <person name="Szarkandi J.G."/>
            <person name="Papp V."/>
            <person name="Albert L."/>
            <person name="Andreopoulos W."/>
            <person name="Angelini C."/>
            <person name="Antonin V."/>
            <person name="Barry K.W."/>
            <person name="Bougher N.L."/>
            <person name="Buchanan P."/>
            <person name="Buyck B."/>
            <person name="Bense V."/>
            <person name="Catcheside P."/>
            <person name="Chovatia M."/>
            <person name="Cooper J."/>
            <person name="Damon W."/>
            <person name="Desjardin D."/>
            <person name="Finy P."/>
            <person name="Geml J."/>
            <person name="Haridas S."/>
            <person name="Hughes K."/>
            <person name="Justo A."/>
            <person name="Karasinski D."/>
            <person name="Kautmanova I."/>
            <person name="Kiss B."/>
            <person name="Kocsube S."/>
            <person name="Kotiranta H."/>
            <person name="LaButti K.M."/>
            <person name="Lechner B.E."/>
            <person name="Liimatainen K."/>
            <person name="Lipzen A."/>
            <person name="Lukacs Z."/>
            <person name="Mihaltcheva S."/>
            <person name="Morgado L.N."/>
            <person name="Niskanen T."/>
            <person name="Noordeloos M.E."/>
            <person name="Ohm R.A."/>
            <person name="Ortiz-Santana B."/>
            <person name="Ovrebo C."/>
            <person name="Racz N."/>
            <person name="Riley R."/>
            <person name="Savchenko A."/>
            <person name="Shiryaev A."/>
            <person name="Soop K."/>
            <person name="Spirin V."/>
            <person name="Szebenyi C."/>
            <person name="Tomsovsky M."/>
            <person name="Tulloss R.E."/>
            <person name="Uehling J."/>
            <person name="Grigoriev I.V."/>
            <person name="Vagvolgyi C."/>
            <person name="Papp T."/>
            <person name="Martin F.M."/>
            <person name="Miettinen O."/>
            <person name="Hibbett D.S."/>
            <person name="Nagy L.G."/>
        </authorList>
    </citation>
    <scope>NUCLEOTIDE SEQUENCE [LARGE SCALE GENOMIC DNA]</scope>
    <source>
        <strain evidence="3 4">FP101781</strain>
    </source>
</reference>
<name>A0A4Y7T3T9_COPMI</name>
<keyword evidence="4" id="KW-1185">Reference proteome</keyword>
<evidence type="ECO:0000313" key="4">
    <source>
        <dbReference type="Proteomes" id="UP000298030"/>
    </source>
</evidence>
<evidence type="ECO:0000256" key="2">
    <source>
        <dbReference type="SAM" id="SignalP"/>
    </source>
</evidence>
<dbReference type="AlphaFoldDB" id="A0A4Y7T3T9"/>
<sequence length="253" mass="27931">MIFSTLFIFLYSLLCTAVCATEYGYLYGRANGIDTALDARDFLDLEFDARGDDMGMFDGRSFAPDHEDLLSVRDLIDSLLNSHYAERDVMEDWDDLPERRANNDPISLRIQKAGGDLFPSIKVVRGQDKWVKVRNHVQGILAGYVPYEHIHLTWNGVELSDADVLPSDLKQWSVIKFRVPDEIWGPAADKLAADQRDLMQQMGLTSSRTSSKGKVMGVAHGKGKAVVSVKGKVKGAGGSPKKTPSAVKKGGKK</sequence>
<feature type="signal peptide" evidence="2">
    <location>
        <begin position="1"/>
        <end position="20"/>
    </location>
</feature>
<feature type="chain" id="PRO_5021501721" evidence="2">
    <location>
        <begin position="21"/>
        <end position="253"/>
    </location>
</feature>
<dbReference type="EMBL" id="QPFP01000033">
    <property type="protein sequence ID" value="TEB28272.1"/>
    <property type="molecule type" value="Genomic_DNA"/>
</dbReference>
<protein>
    <submittedName>
        <fullName evidence="3">Uncharacterized protein</fullName>
    </submittedName>
</protein>
<dbReference type="Proteomes" id="UP000298030">
    <property type="component" value="Unassembled WGS sequence"/>
</dbReference>
<feature type="region of interest" description="Disordered" evidence="1">
    <location>
        <begin position="229"/>
        <end position="253"/>
    </location>
</feature>
<comment type="caution">
    <text evidence="3">The sequence shown here is derived from an EMBL/GenBank/DDBJ whole genome shotgun (WGS) entry which is preliminary data.</text>
</comment>